<gene>
    <name evidence="2" type="ORF">FZC36_02260</name>
</gene>
<feature type="region of interest" description="Disordered" evidence="1">
    <location>
        <begin position="192"/>
        <end position="216"/>
    </location>
</feature>
<dbReference type="Proteomes" id="UP000324924">
    <property type="component" value="Chromosome"/>
</dbReference>
<dbReference type="EMBL" id="CP043314">
    <property type="protein sequence ID" value="QEK39236.1"/>
    <property type="molecule type" value="Genomic_DNA"/>
</dbReference>
<name>A0A5C0UGJ0_9PROT</name>
<dbReference type="AlphaFoldDB" id="A0A5C0UGJ0"/>
<dbReference type="KEGG" id="nabu:FZC36_02260"/>
<evidence type="ECO:0000313" key="3">
    <source>
        <dbReference type="Proteomes" id="UP000324924"/>
    </source>
</evidence>
<keyword evidence="3" id="KW-1185">Reference proteome</keyword>
<protein>
    <recommendedName>
        <fullName evidence="4">Lipoprotein</fullName>
    </recommendedName>
</protein>
<proteinExistence type="predicted"/>
<dbReference type="RefSeq" id="WP_148972359.1">
    <property type="nucleotide sequence ID" value="NZ_CP043314.1"/>
</dbReference>
<sequence length="216" mass="24750">MNVKNCNKCINEKNNKQTSLIRSYAICKKIFSSMYKTIMHSSSKAYKVSTAFIVLFLLSGCEKYNYAENSLQAVRFFCNSEMNSGTAIVVDILQVSDNALFDKLKEMKSIDYFSQRKSILQTNINEIKLWSFEPISGNWTDQFLLKGTSCKSSGLLVFMNYKNSSEKNSFSIPLDYKSIDIKMGEKSIIEFSESQKSDEQVKRDPESIERIKNDSI</sequence>
<evidence type="ECO:0008006" key="4">
    <source>
        <dbReference type="Google" id="ProtNLM"/>
    </source>
</evidence>
<reference evidence="2 3" key="1">
    <citation type="submission" date="2019-08" db="EMBL/GenBank/DDBJ databases">
        <title>Highly reduced genomes of protist endosymbionts show evolutionary convergence.</title>
        <authorList>
            <person name="George E."/>
            <person name="Husnik F."/>
            <person name="Tashyreva D."/>
            <person name="Prokopchuk G."/>
            <person name="Horak A."/>
            <person name="Kwong W.K."/>
            <person name="Lukes J."/>
            <person name="Keeling P.J."/>
        </authorList>
    </citation>
    <scope>NUCLEOTIDE SEQUENCE [LARGE SCALE GENOMIC DNA]</scope>
    <source>
        <strain evidence="2">1604HC</strain>
    </source>
</reference>
<organism evidence="2 3">
    <name type="scientific">Candidatus Nesciobacter abundans</name>
    <dbReference type="NCBI Taxonomy" id="2601668"/>
    <lineage>
        <taxon>Bacteria</taxon>
        <taxon>Pseudomonadati</taxon>
        <taxon>Pseudomonadota</taxon>
        <taxon>Alphaproteobacteria</taxon>
        <taxon>Holosporales</taxon>
        <taxon>Holosporaceae</taxon>
        <taxon>Candidatus Nesciobacter</taxon>
    </lineage>
</organism>
<evidence type="ECO:0000313" key="2">
    <source>
        <dbReference type="EMBL" id="QEK39236.1"/>
    </source>
</evidence>
<accession>A0A5C0UGJ0</accession>
<evidence type="ECO:0000256" key="1">
    <source>
        <dbReference type="SAM" id="MobiDB-lite"/>
    </source>
</evidence>